<dbReference type="GO" id="GO:0008757">
    <property type="term" value="F:S-adenosylmethionine-dependent methyltransferase activity"/>
    <property type="evidence" value="ECO:0007669"/>
    <property type="project" value="InterPro"/>
</dbReference>
<keyword evidence="2" id="KW-0489">Methyltransferase</keyword>
<proteinExistence type="predicted"/>
<accession>A0AA46TFW3</accession>
<dbReference type="InterPro" id="IPR029063">
    <property type="entry name" value="SAM-dependent_MTases_sf"/>
</dbReference>
<name>A0AA46TFW3_9ACTN</name>
<dbReference type="Gene3D" id="3.40.50.150">
    <property type="entry name" value="Vaccinia Virus protein VP39"/>
    <property type="match status" value="1"/>
</dbReference>
<dbReference type="Pfam" id="PF08241">
    <property type="entry name" value="Methyltransf_11"/>
    <property type="match status" value="1"/>
</dbReference>
<dbReference type="Proteomes" id="UP001164390">
    <property type="component" value="Chromosome"/>
</dbReference>
<dbReference type="RefSeq" id="WP_271632772.1">
    <property type="nucleotide sequence ID" value="NZ_CP094970.1"/>
</dbReference>
<dbReference type="CDD" id="cd02440">
    <property type="entry name" value="AdoMet_MTases"/>
    <property type="match status" value="1"/>
</dbReference>
<sequence>MPAMSRPERSFCRSGVWQKVARRLVPWTTLGATFHGDVLEIGGGGGGMAEALARTNPDVRLMMTDVDPAMVDVARVRLARYSNVAVRQADVTRMPFADATYDAVVSFLMLHHVIAWEAAVDEVARVLRPGGMFVGYDLTDTPVSAWTHRIDGSPHRLIPRGAFEPAVENAGLDIEQVRYSGRNHVVRFRARKPR</sequence>
<feature type="domain" description="Methyltransferase type 11" evidence="1">
    <location>
        <begin position="39"/>
        <end position="134"/>
    </location>
</feature>
<organism evidence="2 3">
    <name type="scientific">Solicola gregarius</name>
    <dbReference type="NCBI Taxonomy" id="2908642"/>
    <lineage>
        <taxon>Bacteria</taxon>
        <taxon>Bacillati</taxon>
        <taxon>Actinomycetota</taxon>
        <taxon>Actinomycetes</taxon>
        <taxon>Propionibacteriales</taxon>
        <taxon>Nocardioidaceae</taxon>
        <taxon>Solicola</taxon>
    </lineage>
</organism>
<evidence type="ECO:0000313" key="2">
    <source>
        <dbReference type="EMBL" id="UYM04114.1"/>
    </source>
</evidence>
<evidence type="ECO:0000259" key="1">
    <source>
        <dbReference type="Pfam" id="PF08241"/>
    </source>
</evidence>
<evidence type="ECO:0000313" key="3">
    <source>
        <dbReference type="Proteomes" id="UP001164390"/>
    </source>
</evidence>
<protein>
    <submittedName>
        <fullName evidence="2">Class I SAM-dependent methyltransferase</fullName>
    </submittedName>
</protein>
<dbReference type="EMBL" id="CP094970">
    <property type="protein sequence ID" value="UYM04114.1"/>
    <property type="molecule type" value="Genomic_DNA"/>
</dbReference>
<reference evidence="2" key="1">
    <citation type="submission" date="2022-01" db="EMBL/GenBank/DDBJ databases">
        <title>Nocardioidaceae gen. sp. A5X3R13.</title>
        <authorList>
            <person name="Lopez Marin M.A."/>
            <person name="Uhlik O."/>
        </authorList>
    </citation>
    <scope>NUCLEOTIDE SEQUENCE</scope>
    <source>
        <strain evidence="2">A5X3R13</strain>
    </source>
</reference>
<dbReference type="AlphaFoldDB" id="A0AA46TFW3"/>
<dbReference type="PANTHER" id="PTHR43591">
    <property type="entry name" value="METHYLTRANSFERASE"/>
    <property type="match status" value="1"/>
</dbReference>
<keyword evidence="2" id="KW-0808">Transferase</keyword>
<dbReference type="SUPFAM" id="SSF53335">
    <property type="entry name" value="S-adenosyl-L-methionine-dependent methyltransferases"/>
    <property type="match status" value="1"/>
</dbReference>
<gene>
    <name evidence="2" type="ORF">L0C25_16400</name>
</gene>
<dbReference type="KEGG" id="sgrg:L0C25_16400"/>
<dbReference type="GO" id="GO:0032259">
    <property type="term" value="P:methylation"/>
    <property type="evidence" value="ECO:0007669"/>
    <property type="project" value="UniProtKB-KW"/>
</dbReference>
<dbReference type="InterPro" id="IPR013216">
    <property type="entry name" value="Methyltransf_11"/>
</dbReference>
<keyword evidence="3" id="KW-1185">Reference proteome</keyword>